<name>A0A6J5N733_9CAUD</name>
<dbReference type="EMBL" id="LR796596">
    <property type="protein sequence ID" value="CAB4153841.1"/>
    <property type="molecule type" value="Genomic_DNA"/>
</dbReference>
<accession>A0A6J5N733</accession>
<protein>
    <submittedName>
        <fullName evidence="2">Uncharacterized protein</fullName>
    </submittedName>
</protein>
<proteinExistence type="predicted"/>
<evidence type="ECO:0000256" key="1">
    <source>
        <dbReference type="SAM" id="MobiDB-lite"/>
    </source>
</evidence>
<organism evidence="2">
    <name type="scientific">uncultured Caudovirales phage</name>
    <dbReference type="NCBI Taxonomy" id="2100421"/>
    <lineage>
        <taxon>Viruses</taxon>
        <taxon>Duplodnaviria</taxon>
        <taxon>Heunggongvirae</taxon>
        <taxon>Uroviricota</taxon>
        <taxon>Caudoviricetes</taxon>
        <taxon>Peduoviridae</taxon>
        <taxon>Maltschvirus</taxon>
        <taxon>Maltschvirus maltsch</taxon>
    </lineage>
</organism>
<feature type="region of interest" description="Disordered" evidence="1">
    <location>
        <begin position="1"/>
        <end position="20"/>
    </location>
</feature>
<gene>
    <name evidence="2" type="ORF">UFOVP635_33</name>
</gene>
<reference evidence="2" key="1">
    <citation type="submission" date="2020-04" db="EMBL/GenBank/DDBJ databases">
        <authorList>
            <person name="Chiriac C."/>
            <person name="Salcher M."/>
            <person name="Ghai R."/>
            <person name="Kavagutti S V."/>
        </authorList>
    </citation>
    <scope>NUCLEOTIDE SEQUENCE</scope>
</reference>
<evidence type="ECO:0000313" key="2">
    <source>
        <dbReference type="EMBL" id="CAB4153841.1"/>
    </source>
</evidence>
<sequence>MPIQEARGPRGGRGWQYGTHGKVYPTRAQAVRQAQAIKASQAAEKLKK</sequence>